<dbReference type="Gene3D" id="3.40.50.1000">
    <property type="entry name" value="HAD superfamily/HAD-like"/>
    <property type="match status" value="2"/>
</dbReference>
<accession>A0ABU1F6T6</accession>
<organism evidence="1 2">
    <name type="scientific">Ruixingdingia sedimenti</name>
    <dbReference type="NCBI Taxonomy" id="3073604"/>
    <lineage>
        <taxon>Bacteria</taxon>
        <taxon>Pseudomonadati</taxon>
        <taxon>Pseudomonadota</taxon>
        <taxon>Alphaproteobacteria</taxon>
        <taxon>Rhodobacterales</taxon>
        <taxon>Paracoccaceae</taxon>
        <taxon>Ruixingdingia</taxon>
    </lineage>
</organism>
<dbReference type="InterPro" id="IPR006356">
    <property type="entry name" value="HAD-SF_hydro_IIA_hyp3"/>
</dbReference>
<dbReference type="NCBIfam" id="TIGR01460">
    <property type="entry name" value="HAD-SF-IIA"/>
    <property type="match status" value="1"/>
</dbReference>
<comment type="caution">
    <text evidence="1">The sequence shown here is derived from an EMBL/GenBank/DDBJ whole genome shotgun (WGS) entry which is preliminary data.</text>
</comment>
<dbReference type="RefSeq" id="WP_310456566.1">
    <property type="nucleotide sequence ID" value="NZ_JAVKPH010000005.1"/>
</dbReference>
<evidence type="ECO:0000313" key="1">
    <source>
        <dbReference type="EMBL" id="MDR5652318.1"/>
    </source>
</evidence>
<dbReference type="CDD" id="cd07525">
    <property type="entry name" value="HAD_like"/>
    <property type="match status" value="1"/>
</dbReference>
<dbReference type="Pfam" id="PF13242">
    <property type="entry name" value="Hydrolase_like"/>
    <property type="match status" value="1"/>
</dbReference>
<dbReference type="InterPro" id="IPR036412">
    <property type="entry name" value="HAD-like_sf"/>
</dbReference>
<dbReference type="PANTHER" id="PTHR19288:SF90">
    <property type="entry name" value="OS08G0542600 PROTEIN"/>
    <property type="match status" value="1"/>
</dbReference>
<dbReference type="InterPro" id="IPR023214">
    <property type="entry name" value="HAD_sf"/>
</dbReference>
<dbReference type="NCBIfam" id="TIGR01459">
    <property type="entry name" value="HAD-SF-IIA-hyp4"/>
    <property type="match status" value="1"/>
</dbReference>
<keyword evidence="2" id="KW-1185">Reference proteome</keyword>
<dbReference type="EMBL" id="JAVKPH010000005">
    <property type="protein sequence ID" value="MDR5652318.1"/>
    <property type="molecule type" value="Genomic_DNA"/>
</dbReference>
<name>A0ABU1F6T6_9RHOB</name>
<dbReference type="GO" id="GO:0016787">
    <property type="term" value="F:hydrolase activity"/>
    <property type="evidence" value="ECO:0007669"/>
    <property type="project" value="UniProtKB-KW"/>
</dbReference>
<sequence>MTRLITALAEISADYDALFCDLWGCLHNGREPFAPAVAALAAFRARGGAVVLLTNAPRPKPSVVRQLDTIGVPRDVYDEVVTSGDAAQAALVAGAVGRRVWHLGPPKDDTFFTEMADDLTGGETITRVPLAEAEGIVCTGLFNDMTETPEDYRGQLLLAKVNGLKMLCANPDIAVDYGDKRLYCAGSLAQLYTEMGGTALYFGKPHPPIYDLARRRLAAIRPDIAPDRILAVGDGIATDVAGAEGEGLDALFVTGGLAAAEFGADPAAPDAGRLQAWLDARQMAPRYAIGRLG</sequence>
<dbReference type="PANTHER" id="PTHR19288">
    <property type="entry name" value="4-NITROPHENYLPHOSPHATASE-RELATED"/>
    <property type="match status" value="1"/>
</dbReference>
<dbReference type="Pfam" id="PF13344">
    <property type="entry name" value="Hydrolase_6"/>
    <property type="match status" value="1"/>
</dbReference>
<protein>
    <submittedName>
        <fullName evidence="1">TIGR01459 family HAD-type hydrolase</fullName>
    </submittedName>
</protein>
<dbReference type="SUPFAM" id="SSF56784">
    <property type="entry name" value="HAD-like"/>
    <property type="match status" value="1"/>
</dbReference>
<keyword evidence="1" id="KW-0378">Hydrolase</keyword>
<gene>
    <name evidence="1" type="ORF">RGD00_06875</name>
</gene>
<dbReference type="Proteomes" id="UP001247754">
    <property type="component" value="Unassembled WGS sequence"/>
</dbReference>
<dbReference type="InterPro" id="IPR006357">
    <property type="entry name" value="HAD-SF_hydro_IIA"/>
</dbReference>
<proteinExistence type="predicted"/>
<evidence type="ECO:0000313" key="2">
    <source>
        <dbReference type="Proteomes" id="UP001247754"/>
    </source>
</evidence>
<reference evidence="1 2" key="1">
    <citation type="submission" date="2023-09" db="EMBL/GenBank/DDBJ databases">
        <title>Xinfangfangia sedmenti sp. nov., isolated the sedment.</title>
        <authorList>
            <person name="Xu L."/>
        </authorList>
    </citation>
    <scope>NUCLEOTIDE SEQUENCE [LARGE SCALE GENOMIC DNA]</scope>
    <source>
        <strain evidence="1 2">LG-4</strain>
    </source>
</reference>